<comment type="caution">
    <text evidence="2">The sequence shown here is derived from an EMBL/GenBank/DDBJ whole genome shotgun (WGS) entry which is preliminary data.</text>
</comment>
<keyword evidence="1" id="KW-0812">Transmembrane</keyword>
<proteinExistence type="predicted"/>
<keyword evidence="1" id="KW-0472">Membrane</keyword>
<reference evidence="2" key="2">
    <citation type="journal article" date="2021" name="PeerJ">
        <title>Extensive microbial diversity within the chicken gut microbiome revealed by metagenomics and culture.</title>
        <authorList>
            <person name="Gilroy R."/>
            <person name="Ravi A."/>
            <person name="Getino M."/>
            <person name="Pursley I."/>
            <person name="Horton D.L."/>
            <person name="Alikhan N.F."/>
            <person name="Baker D."/>
            <person name="Gharbi K."/>
            <person name="Hall N."/>
            <person name="Watson M."/>
            <person name="Adriaenssens E.M."/>
            <person name="Foster-Nyarko E."/>
            <person name="Jarju S."/>
            <person name="Secka A."/>
            <person name="Antonio M."/>
            <person name="Oren A."/>
            <person name="Chaudhuri R.R."/>
            <person name="La Ragione R."/>
            <person name="Hildebrand F."/>
            <person name="Pallen M.J."/>
        </authorList>
    </citation>
    <scope>NUCLEOTIDE SEQUENCE</scope>
    <source>
        <strain evidence="2">CHK190-19873</strain>
    </source>
</reference>
<sequence length="188" mass="21808">MGGTVESFLKLAGNVTVEWVVIAIAAIVFLIKVYQAVKTYFSDKAISEKEKDSRIQQVIDQAERYPEWHQQSIDIQRQFTEAINDLRAGQEKQNARLEKMEKEGQQRELNKIRDRILQSYRYYTSAEKNPMKSWSAMEADAFWRIFGDYEDLGGDGYVHSDVQPAMTSLAVVQMDDTERLCELMHSRK</sequence>
<evidence type="ECO:0000256" key="1">
    <source>
        <dbReference type="SAM" id="Phobius"/>
    </source>
</evidence>
<keyword evidence="1" id="KW-1133">Transmembrane helix</keyword>
<dbReference type="AlphaFoldDB" id="A0A9D1EUN2"/>
<protein>
    <submittedName>
        <fullName evidence="2">Uncharacterized protein</fullName>
    </submittedName>
</protein>
<evidence type="ECO:0000313" key="3">
    <source>
        <dbReference type="Proteomes" id="UP000823935"/>
    </source>
</evidence>
<feature type="transmembrane region" description="Helical" evidence="1">
    <location>
        <begin position="16"/>
        <end position="34"/>
    </location>
</feature>
<name>A0A9D1EUN2_9FIRM</name>
<reference evidence="2" key="1">
    <citation type="submission" date="2020-10" db="EMBL/GenBank/DDBJ databases">
        <authorList>
            <person name="Gilroy R."/>
        </authorList>
    </citation>
    <scope>NUCLEOTIDE SEQUENCE</scope>
    <source>
        <strain evidence="2">CHK190-19873</strain>
    </source>
</reference>
<dbReference type="EMBL" id="DVIQ01000073">
    <property type="protein sequence ID" value="HIS32278.1"/>
    <property type="molecule type" value="Genomic_DNA"/>
</dbReference>
<accession>A0A9D1EUN2</accession>
<dbReference type="Proteomes" id="UP000823935">
    <property type="component" value="Unassembled WGS sequence"/>
</dbReference>
<evidence type="ECO:0000313" key="2">
    <source>
        <dbReference type="EMBL" id="HIS32278.1"/>
    </source>
</evidence>
<gene>
    <name evidence="2" type="ORF">IAB44_12155</name>
</gene>
<organism evidence="2 3">
    <name type="scientific">Candidatus Limivivens intestinipullorum</name>
    <dbReference type="NCBI Taxonomy" id="2840858"/>
    <lineage>
        <taxon>Bacteria</taxon>
        <taxon>Bacillati</taxon>
        <taxon>Bacillota</taxon>
        <taxon>Clostridia</taxon>
        <taxon>Lachnospirales</taxon>
        <taxon>Lachnospiraceae</taxon>
        <taxon>Lachnospiraceae incertae sedis</taxon>
        <taxon>Candidatus Limivivens</taxon>
    </lineage>
</organism>